<dbReference type="GO" id="GO:0003677">
    <property type="term" value="F:DNA binding"/>
    <property type="evidence" value="ECO:0007669"/>
    <property type="project" value="UniProtKB-KW"/>
</dbReference>
<evidence type="ECO:0000259" key="5">
    <source>
        <dbReference type="PROSITE" id="PS50931"/>
    </source>
</evidence>
<name>A0A9X1XKX1_9VIBR</name>
<sequence>MKNTELNLIPIFVAIYEEKSLSKAASRLEISQPAVSKALARLRDVYDDSLFHRASNGVQPTSFATDIYPALAVSLKNFQSTLTSSRDFDPKVANRVYSIACITMAAYSLIPRAFKNIRAIAPNVTLEVHPLFTEDYEADLRLERYDLIVDMTPSGRTVLKHEIILEDELVVCCREGHPRIGDSITLEQYLQEEHVVMSRWHNRQYLLSNHEHPIMEKRKVVYSAPGVMEVFPVILTSDYLALAPVSTIKQFEDKYPIKALSMPLELLKSSLCSYWHPSKTNDASHKWLRDQLKRAGKQIMEE</sequence>
<dbReference type="Gene3D" id="3.40.190.10">
    <property type="entry name" value="Periplasmic binding protein-like II"/>
    <property type="match status" value="2"/>
</dbReference>
<keyword evidence="2" id="KW-0805">Transcription regulation</keyword>
<evidence type="ECO:0000256" key="2">
    <source>
        <dbReference type="ARBA" id="ARBA00023015"/>
    </source>
</evidence>
<dbReference type="PROSITE" id="PS50931">
    <property type="entry name" value="HTH_LYSR"/>
    <property type="match status" value="1"/>
</dbReference>
<reference evidence="6" key="1">
    <citation type="submission" date="2021-11" db="EMBL/GenBank/DDBJ databases">
        <title>Vibrio ZSDE26 sp. nov. and Vibrio ZSDZ34 sp. nov., isolated from coastal seawater in Qingdao.</title>
        <authorList>
            <person name="Zhang P."/>
        </authorList>
    </citation>
    <scope>NUCLEOTIDE SEQUENCE</scope>
    <source>
        <strain evidence="6">ZSDE26</strain>
    </source>
</reference>
<evidence type="ECO:0000256" key="3">
    <source>
        <dbReference type="ARBA" id="ARBA00023125"/>
    </source>
</evidence>
<dbReference type="RefSeq" id="WP_248007876.1">
    <property type="nucleotide sequence ID" value="NZ_JAJHVV010000003.1"/>
</dbReference>
<feature type="domain" description="HTH lysR-type" evidence="5">
    <location>
        <begin position="4"/>
        <end position="61"/>
    </location>
</feature>
<comment type="similarity">
    <text evidence="1">Belongs to the LysR transcriptional regulatory family.</text>
</comment>
<dbReference type="Pfam" id="PF00126">
    <property type="entry name" value="HTH_1"/>
    <property type="match status" value="1"/>
</dbReference>
<evidence type="ECO:0000313" key="7">
    <source>
        <dbReference type="Proteomes" id="UP001139559"/>
    </source>
</evidence>
<keyword evidence="7" id="KW-1185">Reference proteome</keyword>
<dbReference type="InterPro" id="IPR005119">
    <property type="entry name" value="LysR_subst-bd"/>
</dbReference>
<dbReference type="Pfam" id="PF03466">
    <property type="entry name" value="LysR_substrate"/>
    <property type="match status" value="1"/>
</dbReference>
<dbReference type="SUPFAM" id="SSF53850">
    <property type="entry name" value="Periplasmic binding protein-like II"/>
    <property type="match status" value="1"/>
</dbReference>
<organism evidence="6 7">
    <name type="scientific">Vibrio amylolyticus</name>
    <dbReference type="NCBI Taxonomy" id="2847292"/>
    <lineage>
        <taxon>Bacteria</taxon>
        <taxon>Pseudomonadati</taxon>
        <taxon>Pseudomonadota</taxon>
        <taxon>Gammaproteobacteria</taxon>
        <taxon>Vibrionales</taxon>
        <taxon>Vibrionaceae</taxon>
        <taxon>Vibrio</taxon>
    </lineage>
</organism>
<evidence type="ECO:0000256" key="1">
    <source>
        <dbReference type="ARBA" id="ARBA00009437"/>
    </source>
</evidence>
<dbReference type="SUPFAM" id="SSF46785">
    <property type="entry name" value="Winged helix' DNA-binding domain"/>
    <property type="match status" value="1"/>
</dbReference>
<dbReference type="InterPro" id="IPR000847">
    <property type="entry name" value="LysR_HTH_N"/>
</dbReference>
<evidence type="ECO:0000313" key="6">
    <source>
        <dbReference type="EMBL" id="MCK6262765.1"/>
    </source>
</evidence>
<keyword evidence="3" id="KW-0238">DNA-binding</keyword>
<accession>A0A9X1XKX1</accession>
<gene>
    <name evidence="6" type="ORF">KP803_05690</name>
</gene>
<proteinExistence type="inferred from homology"/>
<dbReference type="EMBL" id="JAJHVV010000003">
    <property type="protein sequence ID" value="MCK6262765.1"/>
    <property type="molecule type" value="Genomic_DNA"/>
</dbReference>
<comment type="caution">
    <text evidence="6">The sequence shown here is derived from an EMBL/GenBank/DDBJ whole genome shotgun (WGS) entry which is preliminary data.</text>
</comment>
<dbReference type="InterPro" id="IPR050389">
    <property type="entry name" value="LysR-type_TF"/>
</dbReference>
<dbReference type="InterPro" id="IPR036390">
    <property type="entry name" value="WH_DNA-bd_sf"/>
</dbReference>
<keyword evidence="4" id="KW-0804">Transcription</keyword>
<dbReference type="PANTHER" id="PTHR30118">
    <property type="entry name" value="HTH-TYPE TRANSCRIPTIONAL REGULATOR LEUO-RELATED"/>
    <property type="match status" value="1"/>
</dbReference>
<dbReference type="PANTHER" id="PTHR30118:SF6">
    <property type="entry name" value="HTH-TYPE TRANSCRIPTIONAL REGULATOR LEUO"/>
    <property type="match status" value="1"/>
</dbReference>
<dbReference type="PRINTS" id="PR00039">
    <property type="entry name" value="HTHLYSR"/>
</dbReference>
<dbReference type="AlphaFoldDB" id="A0A9X1XKX1"/>
<dbReference type="Proteomes" id="UP001139559">
    <property type="component" value="Unassembled WGS sequence"/>
</dbReference>
<protein>
    <submittedName>
        <fullName evidence="6">LysR family transcriptional regulator</fullName>
    </submittedName>
</protein>
<dbReference type="GO" id="GO:0003700">
    <property type="term" value="F:DNA-binding transcription factor activity"/>
    <property type="evidence" value="ECO:0007669"/>
    <property type="project" value="InterPro"/>
</dbReference>
<dbReference type="Gene3D" id="1.10.10.10">
    <property type="entry name" value="Winged helix-like DNA-binding domain superfamily/Winged helix DNA-binding domain"/>
    <property type="match status" value="1"/>
</dbReference>
<dbReference type="InterPro" id="IPR036388">
    <property type="entry name" value="WH-like_DNA-bd_sf"/>
</dbReference>
<evidence type="ECO:0000256" key="4">
    <source>
        <dbReference type="ARBA" id="ARBA00023163"/>
    </source>
</evidence>